<reference evidence="2" key="1">
    <citation type="journal article" date="2019" name="Int. J. Syst. Evol. Microbiol.">
        <title>The Global Catalogue of Microorganisms (GCM) 10K type strain sequencing project: providing services to taxonomists for standard genome sequencing and annotation.</title>
        <authorList>
            <consortium name="The Broad Institute Genomics Platform"/>
            <consortium name="The Broad Institute Genome Sequencing Center for Infectious Disease"/>
            <person name="Wu L."/>
            <person name="Ma J."/>
        </authorList>
    </citation>
    <scope>NUCLEOTIDE SEQUENCE [LARGE SCALE GENOMIC DNA]</scope>
    <source>
        <strain evidence="2">JCM 16601</strain>
    </source>
</reference>
<accession>A0ABP7R874</accession>
<evidence type="ECO:0000313" key="1">
    <source>
        <dbReference type="EMBL" id="GAA3993632.1"/>
    </source>
</evidence>
<proteinExistence type="predicted"/>
<organism evidence="1 2">
    <name type="scientific">Mucilaginibacter dorajii</name>
    <dbReference type="NCBI Taxonomy" id="692994"/>
    <lineage>
        <taxon>Bacteria</taxon>
        <taxon>Pseudomonadati</taxon>
        <taxon>Bacteroidota</taxon>
        <taxon>Sphingobacteriia</taxon>
        <taxon>Sphingobacteriales</taxon>
        <taxon>Sphingobacteriaceae</taxon>
        <taxon>Mucilaginibacter</taxon>
    </lineage>
</organism>
<keyword evidence="2" id="KW-1185">Reference proteome</keyword>
<dbReference type="EMBL" id="BAAAZC010000052">
    <property type="protein sequence ID" value="GAA3993632.1"/>
    <property type="molecule type" value="Genomic_DNA"/>
</dbReference>
<comment type="caution">
    <text evidence="1">The sequence shown here is derived from an EMBL/GenBank/DDBJ whole genome shotgun (WGS) entry which is preliminary data.</text>
</comment>
<protein>
    <recommendedName>
        <fullName evidence="3">Auto-transporter adhesin head GIN domain-containing protein</fullName>
    </recommendedName>
</protein>
<dbReference type="Gene3D" id="2.160.20.120">
    <property type="match status" value="1"/>
</dbReference>
<evidence type="ECO:0000313" key="2">
    <source>
        <dbReference type="Proteomes" id="UP001500742"/>
    </source>
</evidence>
<sequence>MKTSTKLIIILFTCIPVSLLAYNFILKAEYQKGNFVRDLYPQDNTSYIIKPGLPDFKHIVIEGSLNLGEGRSETWMARVWIGGNNATQKSGNSLSVIEELKDNLNATVKHDTLFISFHVTGKFDNTATTWNHGNDIVKIYCSQVKSVSIRYANVTIGNNPGTADFLKLIVGDGSNYNIQRLHLKSLAVIAKDSSYLNILKNNQIGTLSYSLQGKSTLNVDENPARQYIAERVDSAAKIQLTGKASVLQKQLR</sequence>
<dbReference type="RefSeq" id="WP_259096775.1">
    <property type="nucleotide sequence ID" value="NZ_BAAAZC010000052.1"/>
</dbReference>
<dbReference type="Proteomes" id="UP001500742">
    <property type="component" value="Unassembled WGS sequence"/>
</dbReference>
<name>A0ABP7R874_9SPHI</name>
<gene>
    <name evidence="1" type="ORF">GCM10022210_54570</name>
</gene>
<evidence type="ECO:0008006" key="3">
    <source>
        <dbReference type="Google" id="ProtNLM"/>
    </source>
</evidence>